<dbReference type="SMART" id="SM00448">
    <property type="entry name" value="REC"/>
    <property type="match status" value="1"/>
</dbReference>
<evidence type="ECO:0000313" key="9">
    <source>
        <dbReference type="Proteomes" id="UP000740830"/>
    </source>
</evidence>
<dbReference type="Proteomes" id="UP000740830">
    <property type="component" value="Unassembled WGS sequence"/>
</dbReference>
<dbReference type="InterPro" id="IPR039420">
    <property type="entry name" value="WalR-like"/>
</dbReference>
<keyword evidence="4" id="KW-0238">DNA-binding</keyword>
<gene>
    <name evidence="8" type="ORF">KPL27_02020</name>
</gene>
<comment type="caution">
    <text evidence="8">The sequence shown here is derived from an EMBL/GenBank/DDBJ whole genome shotgun (WGS) entry which is preliminary data.</text>
</comment>
<comment type="caution">
    <text evidence="6">Lacks conserved residue(s) required for the propagation of feature annotation.</text>
</comment>
<evidence type="ECO:0000256" key="2">
    <source>
        <dbReference type="ARBA" id="ARBA00023012"/>
    </source>
</evidence>
<dbReference type="PANTHER" id="PTHR48111:SF1">
    <property type="entry name" value="TWO-COMPONENT RESPONSE REGULATOR ORR33"/>
    <property type="match status" value="1"/>
</dbReference>
<name>A0ABS6C075_9CLOT</name>
<dbReference type="Pfam" id="PF00072">
    <property type="entry name" value="Response_reg"/>
    <property type="match status" value="1"/>
</dbReference>
<keyword evidence="2" id="KW-0902">Two-component regulatory system</keyword>
<dbReference type="PANTHER" id="PTHR48111">
    <property type="entry name" value="REGULATOR OF RPOS"/>
    <property type="match status" value="1"/>
</dbReference>
<protein>
    <submittedName>
        <fullName evidence="8">Response regulator</fullName>
    </submittedName>
</protein>
<reference evidence="8 9" key="1">
    <citation type="submission" date="2021-06" db="EMBL/GenBank/DDBJ databases">
        <title>Clostridia strains as spoilage organisms.</title>
        <authorList>
            <person name="Wambui J."/>
            <person name="Stephan R."/>
            <person name="Stevens M.J.A."/>
        </authorList>
    </citation>
    <scope>NUCLEOTIDE SEQUENCE [LARGE SCALE GENOMIC DNA]</scope>
    <source>
        <strain evidence="8 9">CM013</strain>
    </source>
</reference>
<dbReference type="EMBL" id="JAHLDG010000002">
    <property type="protein sequence ID" value="MBU3218888.1"/>
    <property type="molecule type" value="Genomic_DNA"/>
</dbReference>
<keyword evidence="9" id="KW-1185">Reference proteome</keyword>
<dbReference type="RefSeq" id="WP_216131058.1">
    <property type="nucleotide sequence ID" value="NZ_JAHLDG010000002.1"/>
</dbReference>
<keyword evidence="5" id="KW-0804">Transcription</keyword>
<evidence type="ECO:0000259" key="7">
    <source>
        <dbReference type="PROSITE" id="PS50110"/>
    </source>
</evidence>
<evidence type="ECO:0000256" key="1">
    <source>
        <dbReference type="ARBA" id="ARBA00022553"/>
    </source>
</evidence>
<sequence length="289" mass="34226">MKRVVILDSKHYIRYRVKELIGKEDMEVYEASNYSQLLTRLGELKNSVDLIIIEINLKEEDGIEVIQKIRKKKIDIPFMVLTNLNTMDAFSRAIKEGAVDYFVKPFDEIKFNERVNRHVNGDFEINPIRIENGNKNNLHIDDYIEYEIEYEIEKARSKKYSLSIIMTVFFKSLRDLTMDINNDNMLIEDYVYGKLKSILPEVQYFEKYGFRTFIGIYPNTDEKGINSSSRNMLDKIKKLKDMDSILKEYYFDNVEITFPSEGIDKKRIIDKLTNKMEEKIKAKQNQTIN</sequence>
<proteinExistence type="predicted"/>
<evidence type="ECO:0000256" key="4">
    <source>
        <dbReference type="ARBA" id="ARBA00023125"/>
    </source>
</evidence>
<evidence type="ECO:0000256" key="5">
    <source>
        <dbReference type="ARBA" id="ARBA00023163"/>
    </source>
</evidence>
<accession>A0ABS6C075</accession>
<dbReference type="CDD" id="cd00156">
    <property type="entry name" value="REC"/>
    <property type="match status" value="1"/>
</dbReference>
<dbReference type="InterPro" id="IPR001789">
    <property type="entry name" value="Sig_transdc_resp-reg_receiver"/>
</dbReference>
<feature type="domain" description="Response regulatory" evidence="7">
    <location>
        <begin position="3"/>
        <end position="119"/>
    </location>
</feature>
<evidence type="ECO:0000256" key="3">
    <source>
        <dbReference type="ARBA" id="ARBA00023015"/>
    </source>
</evidence>
<organism evidence="8 9">
    <name type="scientific">Clostridium algidicarnis</name>
    <dbReference type="NCBI Taxonomy" id="37659"/>
    <lineage>
        <taxon>Bacteria</taxon>
        <taxon>Bacillati</taxon>
        <taxon>Bacillota</taxon>
        <taxon>Clostridia</taxon>
        <taxon>Eubacteriales</taxon>
        <taxon>Clostridiaceae</taxon>
        <taxon>Clostridium</taxon>
    </lineage>
</organism>
<keyword evidence="1" id="KW-0597">Phosphoprotein</keyword>
<evidence type="ECO:0000313" key="8">
    <source>
        <dbReference type="EMBL" id="MBU3218888.1"/>
    </source>
</evidence>
<keyword evidence="3" id="KW-0805">Transcription regulation</keyword>
<dbReference type="PROSITE" id="PS50110">
    <property type="entry name" value="RESPONSE_REGULATORY"/>
    <property type="match status" value="1"/>
</dbReference>
<evidence type="ECO:0000256" key="6">
    <source>
        <dbReference type="PROSITE-ProRule" id="PRU00169"/>
    </source>
</evidence>